<evidence type="ECO:0000256" key="6">
    <source>
        <dbReference type="ARBA" id="ARBA00047984"/>
    </source>
</evidence>
<evidence type="ECO:0000259" key="8">
    <source>
        <dbReference type="SMART" id="SM00490"/>
    </source>
</evidence>
<dbReference type="EC" id="3.6.4.13" evidence="1"/>
<dbReference type="PROSITE" id="PS00690">
    <property type="entry name" value="DEAH_ATP_HELICASE"/>
    <property type="match status" value="1"/>
</dbReference>
<dbReference type="InterPro" id="IPR027417">
    <property type="entry name" value="P-loop_NTPase"/>
</dbReference>
<dbReference type="PANTHER" id="PTHR18934:SF118">
    <property type="entry name" value="ATP-DEPENDENT RNA HELICASE DHX33"/>
    <property type="match status" value="1"/>
</dbReference>
<protein>
    <recommendedName>
        <fullName evidence="1">RNA helicase</fullName>
        <ecNumber evidence="1">3.6.4.13</ecNumber>
    </recommendedName>
</protein>
<dbReference type="Pfam" id="PF07717">
    <property type="entry name" value="OB_NTP_bind"/>
    <property type="match status" value="1"/>
</dbReference>
<evidence type="ECO:0000256" key="5">
    <source>
        <dbReference type="ARBA" id="ARBA00022840"/>
    </source>
</evidence>
<evidence type="ECO:0000256" key="4">
    <source>
        <dbReference type="ARBA" id="ARBA00022806"/>
    </source>
</evidence>
<evidence type="ECO:0000313" key="11">
    <source>
        <dbReference type="Proteomes" id="UP001154114"/>
    </source>
</evidence>
<dbReference type="Proteomes" id="UP001154114">
    <property type="component" value="Chromosome 4"/>
</dbReference>
<dbReference type="InterPro" id="IPR001650">
    <property type="entry name" value="Helicase_C-like"/>
</dbReference>
<accession>A0A9P0FVA2</accession>
<dbReference type="SMART" id="SM00487">
    <property type="entry name" value="DEXDc"/>
    <property type="match status" value="1"/>
</dbReference>
<dbReference type="InterPro" id="IPR011545">
    <property type="entry name" value="DEAD/DEAH_box_helicase_dom"/>
</dbReference>
<dbReference type="PANTHER" id="PTHR18934">
    <property type="entry name" value="ATP-DEPENDENT RNA HELICASE"/>
    <property type="match status" value="1"/>
</dbReference>
<evidence type="ECO:0000256" key="1">
    <source>
        <dbReference type="ARBA" id="ARBA00012552"/>
    </source>
</evidence>
<dbReference type="Pfam" id="PF00270">
    <property type="entry name" value="DEAD"/>
    <property type="match status" value="1"/>
</dbReference>
<feature type="domain" description="Helicase C-terminal" evidence="8">
    <location>
        <begin position="313"/>
        <end position="412"/>
    </location>
</feature>
<dbReference type="SUPFAM" id="SSF52540">
    <property type="entry name" value="P-loop containing nucleoside triphosphate hydrolases"/>
    <property type="match status" value="1"/>
</dbReference>
<organism evidence="10 11">
    <name type="scientific">Chrysodeixis includens</name>
    <name type="common">Soybean looper</name>
    <name type="synonym">Pseudoplusia includens</name>
    <dbReference type="NCBI Taxonomy" id="689277"/>
    <lineage>
        <taxon>Eukaryota</taxon>
        <taxon>Metazoa</taxon>
        <taxon>Ecdysozoa</taxon>
        <taxon>Arthropoda</taxon>
        <taxon>Hexapoda</taxon>
        <taxon>Insecta</taxon>
        <taxon>Pterygota</taxon>
        <taxon>Neoptera</taxon>
        <taxon>Endopterygota</taxon>
        <taxon>Lepidoptera</taxon>
        <taxon>Glossata</taxon>
        <taxon>Ditrysia</taxon>
        <taxon>Noctuoidea</taxon>
        <taxon>Noctuidae</taxon>
        <taxon>Plusiinae</taxon>
        <taxon>Chrysodeixis</taxon>
    </lineage>
</organism>
<dbReference type="Gene3D" id="3.40.50.300">
    <property type="entry name" value="P-loop containing nucleotide triphosphate hydrolases"/>
    <property type="match status" value="2"/>
</dbReference>
<keyword evidence="11" id="KW-1185">Reference proteome</keyword>
<dbReference type="FunFam" id="3.40.50.300:FF:000750">
    <property type="entry name" value="Putative ATP-dependent RNA helicase DHX33"/>
    <property type="match status" value="1"/>
</dbReference>
<keyword evidence="4" id="KW-0347">Helicase</keyword>
<dbReference type="Gene3D" id="1.20.120.1080">
    <property type="match status" value="1"/>
</dbReference>
<evidence type="ECO:0000256" key="3">
    <source>
        <dbReference type="ARBA" id="ARBA00022801"/>
    </source>
</evidence>
<evidence type="ECO:0000313" key="10">
    <source>
        <dbReference type="EMBL" id="CAH0603229.1"/>
    </source>
</evidence>
<keyword evidence="3" id="KW-0378">Hydrolase</keyword>
<reference evidence="10" key="1">
    <citation type="submission" date="2021-12" db="EMBL/GenBank/DDBJ databases">
        <authorList>
            <person name="King R."/>
        </authorList>
    </citation>
    <scope>NUCLEOTIDE SEQUENCE</scope>
</reference>
<keyword evidence="5" id="KW-0067">ATP-binding</keyword>
<feature type="domain" description="Helicase-associated" evidence="9">
    <location>
        <begin position="471"/>
        <end position="563"/>
    </location>
</feature>
<evidence type="ECO:0000259" key="9">
    <source>
        <dbReference type="SMART" id="SM00847"/>
    </source>
</evidence>
<feature type="domain" description="Helicase ATP-binding" evidence="7">
    <location>
        <begin position="76"/>
        <end position="265"/>
    </location>
</feature>
<dbReference type="InterPro" id="IPR007502">
    <property type="entry name" value="Helicase-assoc_dom"/>
</dbReference>
<dbReference type="GO" id="GO:0005524">
    <property type="term" value="F:ATP binding"/>
    <property type="evidence" value="ECO:0007669"/>
    <property type="project" value="UniProtKB-KW"/>
</dbReference>
<dbReference type="GO" id="GO:0003725">
    <property type="term" value="F:double-stranded RNA binding"/>
    <property type="evidence" value="ECO:0007669"/>
    <property type="project" value="TreeGrafter"/>
</dbReference>
<dbReference type="SMART" id="SM00490">
    <property type="entry name" value="HELICc"/>
    <property type="match status" value="1"/>
</dbReference>
<dbReference type="InterPro" id="IPR014001">
    <property type="entry name" value="Helicase_ATP-bd"/>
</dbReference>
<gene>
    <name evidence="10" type="ORF">CINC_LOCUS10531</name>
</gene>
<dbReference type="CDD" id="cd18791">
    <property type="entry name" value="SF2_C_RHA"/>
    <property type="match status" value="1"/>
</dbReference>
<dbReference type="OrthoDB" id="10253254at2759"/>
<dbReference type="AlphaFoldDB" id="A0A9P0FVA2"/>
<dbReference type="GO" id="GO:0045943">
    <property type="term" value="P:positive regulation of transcription by RNA polymerase I"/>
    <property type="evidence" value="ECO:0007669"/>
    <property type="project" value="TreeGrafter"/>
</dbReference>
<dbReference type="CDD" id="cd17978">
    <property type="entry name" value="DEXHc_DHX33"/>
    <property type="match status" value="1"/>
</dbReference>
<dbReference type="Pfam" id="PF04408">
    <property type="entry name" value="WHD_HA2"/>
    <property type="match status" value="1"/>
</dbReference>
<dbReference type="InterPro" id="IPR048333">
    <property type="entry name" value="HA2_WH"/>
</dbReference>
<dbReference type="Pfam" id="PF00271">
    <property type="entry name" value="Helicase_C"/>
    <property type="match status" value="1"/>
</dbReference>
<dbReference type="EMBL" id="LR824007">
    <property type="protein sequence ID" value="CAH0603229.1"/>
    <property type="molecule type" value="Genomic_DNA"/>
</dbReference>
<dbReference type="Pfam" id="PF21010">
    <property type="entry name" value="HA2_C"/>
    <property type="match status" value="1"/>
</dbReference>
<dbReference type="InterPro" id="IPR002464">
    <property type="entry name" value="DNA/RNA_helicase_DEAH_CS"/>
</dbReference>
<dbReference type="InterPro" id="IPR011709">
    <property type="entry name" value="DEAD-box_helicase_OB_fold"/>
</dbReference>
<dbReference type="GO" id="GO:0016787">
    <property type="term" value="F:hydrolase activity"/>
    <property type="evidence" value="ECO:0007669"/>
    <property type="project" value="UniProtKB-KW"/>
</dbReference>
<sequence length="721" mass="79336">MDSKYASVGIENNLKACGLKRKHAIENIKAKKIKLSNDAAGVSVTNIKKVVTNGHNDVIENRPVQESAQDLQVARRRLPVFMVKNRLIDEIKKNDTMILIGETGSGKTTQIPQLIHEQRLEGAGAIAVTQPRRVAAITIALRVAAEMNTEIGSIVGYSVRFEDVTSPRTKVKYLTDGMLLREAIVDPLLKKYSIIVLDEAHERTISTDVLFGIVKLAQKERNEKKQIPLKVIIMSATMDVDSFRKYFHNCPVIYLEGRTFPVTIYHTKTKQDDYQYAAVCTIFQLHATTPANHDFLVFLTGQEEIETVMYNIKQIAKEATGPPMRVCPLYAGLPPAKQLQVWREAPPGTRKVILSTNIAEASVTIPNIKCVIDTGVVKERTWCGVSGAERLAVRVCSQAAGWQRAGRAGRTQPGAAYRLFPAKDFAARPHHHTPEIVRCPLASSLLLLLAAGIDPSTFPLIDPPPLDSVKASLLLLKEFGAIESEANPKLTVLGKKMSMFPIDPKYSKVLLSAPEYNCLEEALSLVAVLSSENVFHTPMHKREEAFKVKQKFLSPLGDHITLLNVFKAFCKAPLKKQWCKENFLNHKNLTYACDVRQQLLTICQKLNLPVSSCGQAHDQLLKCLLCGLFTNCAWLRGGGGAGGAGGGGAAGAVARRYVTATGRAAALHPGSALQALRPPPALLYSELLLTGRAYMLTASAIQPHWLHQVAPDYARRCRTNR</sequence>
<dbReference type="SMART" id="SM00847">
    <property type="entry name" value="HA2"/>
    <property type="match status" value="1"/>
</dbReference>
<evidence type="ECO:0000259" key="7">
    <source>
        <dbReference type="SMART" id="SM00487"/>
    </source>
</evidence>
<name>A0A9P0FVA2_CHRIL</name>
<evidence type="ECO:0000256" key="2">
    <source>
        <dbReference type="ARBA" id="ARBA00022741"/>
    </source>
</evidence>
<keyword evidence="2" id="KW-0547">Nucleotide-binding</keyword>
<comment type="catalytic activity">
    <reaction evidence="6">
        <text>ATP + H2O = ADP + phosphate + H(+)</text>
        <dbReference type="Rhea" id="RHEA:13065"/>
        <dbReference type="ChEBI" id="CHEBI:15377"/>
        <dbReference type="ChEBI" id="CHEBI:15378"/>
        <dbReference type="ChEBI" id="CHEBI:30616"/>
        <dbReference type="ChEBI" id="CHEBI:43474"/>
        <dbReference type="ChEBI" id="CHEBI:456216"/>
        <dbReference type="EC" id="3.6.4.13"/>
    </reaction>
</comment>
<proteinExistence type="predicted"/>
<dbReference type="GO" id="GO:0005730">
    <property type="term" value="C:nucleolus"/>
    <property type="evidence" value="ECO:0007669"/>
    <property type="project" value="TreeGrafter"/>
</dbReference>
<dbReference type="GO" id="GO:0003724">
    <property type="term" value="F:RNA helicase activity"/>
    <property type="evidence" value="ECO:0007669"/>
    <property type="project" value="UniProtKB-EC"/>
</dbReference>